<keyword evidence="7" id="KW-1185">Reference proteome</keyword>
<keyword evidence="3" id="KW-0520">NAD</keyword>
<dbReference type="Gene3D" id="3.40.50.720">
    <property type="entry name" value="NAD(P)-binding Rossmann-like Domain"/>
    <property type="match status" value="1"/>
</dbReference>
<dbReference type="SUPFAM" id="SSF51735">
    <property type="entry name" value="NAD(P)-binding Rossmann-fold domains"/>
    <property type="match status" value="1"/>
</dbReference>
<dbReference type="InterPro" id="IPR036291">
    <property type="entry name" value="NAD(P)-bd_dom_sf"/>
</dbReference>
<proteinExistence type="inferred from homology"/>
<accession>A0ABV0G2V0</accession>
<evidence type="ECO:0000313" key="7">
    <source>
        <dbReference type="Proteomes" id="UP001495147"/>
    </source>
</evidence>
<evidence type="ECO:0000256" key="2">
    <source>
        <dbReference type="ARBA" id="ARBA00023002"/>
    </source>
</evidence>
<evidence type="ECO:0000256" key="1">
    <source>
        <dbReference type="ARBA" id="ARBA00007637"/>
    </source>
</evidence>
<dbReference type="Pfam" id="PF01370">
    <property type="entry name" value="Epimerase"/>
    <property type="match status" value="1"/>
</dbReference>
<evidence type="ECO:0000259" key="5">
    <source>
        <dbReference type="Pfam" id="PF01370"/>
    </source>
</evidence>
<comment type="similarity">
    <text evidence="1">Belongs to the NAD(P)-dependent epimerase/dehydratase family.</text>
</comment>
<dbReference type="EMBL" id="JBDPZD010000002">
    <property type="protein sequence ID" value="MEO3692025.1"/>
    <property type="molecule type" value="Genomic_DNA"/>
</dbReference>
<feature type="domain" description="NAD-dependent epimerase/dehydratase" evidence="5">
    <location>
        <begin position="7"/>
        <end position="164"/>
    </location>
</feature>
<gene>
    <name evidence="6" type="ORF">ABDJ85_11130</name>
</gene>
<dbReference type="PANTHER" id="PTHR43103:SF5">
    <property type="entry name" value="4-EPIMERASE, PUTATIVE (AFU_ORTHOLOGUE AFUA_7G00360)-RELATED"/>
    <property type="match status" value="1"/>
</dbReference>
<reference evidence="6 7" key="1">
    <citation type="submission" date="2024-05" db="EMBL/GenBank/DDBJ databases">
        <title>Roseateles sp. DJS-2-20 16S ribosomal RNA gene Genome sequencing and assembly.</title>
        <authorList>
            <person name="Woo H."/>
        </authorList>
    </citation>
    <scope>NUCLEOTIDE SEQUENCE [LARGE SCALE GENOMIC DNA]</scope>
    <source>
        <strain evidence="6 7">DJS-2-20</strain>
    </source>
</reference>
<protein>
    <submittedName>
        <fullName evidence="6">NAD(P)-dependent oxidoreductase</fullName>
    </submittedName>
</protein>
<evidence type="ECO:0000256" key="3">
    <source>
        <dbReference type="ARBA" id="ARBA00023027"/>
    </source>
</evidence>
<dbReference type="RefSeq" id="WP_347704830.1">
    <property type="nucleotide sequence ID" value="NZ_JBDPZD010000002.1"/>
</dbReference>
<keyword evidence="2" id="KW-0560">Oxidoreductase</keyword>
<comment type="caution">
    <text evidence="6">The sequence shown here is derived from an EMBL/GenBank/DDBJ whole genome shotgun (WGS) entry which is preliminary data.</text>
</comment>
<sequence>MTLRKLLLTGAAGNLGRVLATDLASLCDELVLSDLPASLDKHGIRGVGCDLADADAVEALMQGVETVVHLGGVSVEGPFEPILQANLRGVHNLYESARRQGTRRIVFASSNHVIGCARQGQKLKPDCEPQPDGNYGVSKLFGEGMARLYWDRYGIESVCLRIGTALPEPIDRRSLSTWLSPRDLFSLIRASLTAPQVGFTLAYGNSANPRAWWDSTEAWARLGFVPQDSAEPWAAQLESIHPPEDSRAAQMQGGGFLNMGPYDR</sequence>
<dbReference type="Proteomes" id="UP001495147">
    <property type="component" value="Unassembled WGS sequence"/>
</dbReference>
<dbReference type="PANTHER" id="PTHR43103">
    <property type="entry name" value="NUCLEOSIDE-DIPHOSPHATE-SUGAR EPIMERASE"/>
    <property type="match status" value="1"/>
</dbReference>
<evidence type="ECO:0000313" key="6">
    <source>
        <dbReference type="EMBL" id="MEO3692025.1"/>
    </source>
</evidence>
<dbReference type="InterPro" id="IPR001509">
    <property type="entry name" value="Epimerase_deHydtase"/>
</dbReference>
<evidence type="ECO:0000256" key="4">
    <source>
        <dbReference type="SAM" id="MobiDB-lite"/>
    </source>
</evidence>
<name>A0ABV0G2V0_9BURK</name>
<organism evidence="6 7">
    <name type="scientific">Roseateles paludis</name>
    <dbReference type="NCBI Taxonomy" id="3145238"/>
    <lineage>
        <taxon>Bacteria</taxon>
        <taxon>Pseudomonadati</taxon>
        <taxon>Pseudomonadota</taxon>
        <taxon>Betaproteobacteria</taxon>
        <taxon>Burkholderiales</taxon>
        <taxon>Sphaerotilaceae</taxon>
        <taxon>Roseateles</taxon>
    </lineage>
</organism>
<feature type="region of interest" description="Disordered" evidence="4">
    <location>
        <begin position="244"/>
        <end position="264"/>
    </location>
</feature>